<dbReference type="Gene3D" id="3.40.30.10">
    <property type="entry name" value="Glutaredoxin"/>
    <property type="match status" value="1"/>
</dbReference>
<name>A0ABT0Z3N5_9FLAO</name>
<dbReference type="PANTHER" id="PTHR13887">
    <property type="entry name" value="GLUTATHIONE S-TRANSFERASE KAPPA"/>
    <property type="match status" value="1"/>
</dbReference>
<evidence type="ECO:0000313" key="1">
    <source>
        <dbReference type="EMBL" id="MCM8570335.1"/>
    </source>
</evidence>
<dbReference type="RefSeq" id="WP_252114331.1">
    <property type="nucleotide sequence ID" value="NZ_JAMSCK010000004.1"/>
</dbReference>
<dbReference type="PANTHER" id="PTHR13887:SF54">
    <property type="entry name" value="DSBA FAMILY PROTEIN"/>
    <property type="match status" value="1"/>
</dbReference>
<dbReference type="CDD" id="cd03025">
    <property type="entry name" value="DsbA_FrnE_like"/>
    <property type="match status" value="1"/>
</dbReference>
<proteinExistence type="predicted"/>
<reference evidence="1" key="1">
    <citation type="submission" date="2022-06" db="EMBL/GenBank/DDBJ databases">
        <title>Gramella sediminis sp. nov., isolated from deep-sea sediment of the Indian Ocean.</title>
        <authorList>
            <person name="Yang L."/>
        </authorList>
    </citation>
    <scope>NUCLEOTIDE SEQUENCE</scope>
    <source>
        <strain evidence="1">HMD3159</strain>
    </source>
</reference>
<dbReference type="Pfam" id="PF13743">
    <property type="entry name" value="Thioredoxin_5"/>
    <property type="match status" value="1"/>
</dbReference>
<accession>A0ABT0Z3N5</accession>
<gene>
    <name evidence="1" type="ORF">NE848_13160</name>
</gene>
<dbReference type="Gene3D" id="1.10.472.60">
    <property type="entry name" value="putative protein disulfide isomerase domain"/>
    <property type="match status" value="1"/>
</dbReference>
<protein>
    <submittedName>
        <fullName evidence="1">DsbA family protein</fullName>
    </submittedName>
</protein>
<dbReference type="Proteomes" id="UP001155077">
    <property type="component" value="Unassembled WGS sequence"/>
</dbReference>
<dbReference type="InterPro" id="IPR036249">
    <property type="entry name" value="Thioredoxin-like_sf"/>
</dbReference>
<comment type="caution">
    <text evidence="1">The sequence shown here is derived from an EMBL/GenBank/DDBJ whole genome shotgun (WGS) entry which is preliminary data.</text>
</comment>
<evidence type="ECO:0000313" key="2">
    <source>
        <dbReference type="Proteomes" id="UP001155077"/>
    </source>
</evidence>
<dbReference type="EMBL" id="JAMSCK010000004">
    <property type="protein sequence ID" value="MCM8570335.1"/>
    <property type="molecule type" value="Genomic_DNA"/>
</dbReference>
<keyword evidence="2" id="KW-1185">Reference proteome</keyword>
<dbReference type="SUPFAM" id="SSF52833">
    <property type="entry name" value="Thioredoxin-like"/>
    <property type="match status" value="1"/>
</dbReference>
<sequence>MNNQNPLICDPETGVCEVPESAIQNEKIKNTGIPNDKLRLLYFTDPICSSCWGIEPQLRKLKLEYGHLIDFEYYMGGLLPDWNYNSGGISKPADVADHWDEVSKYYEMPIDGDIWHENPLHSSYPPSRAFKGAQIQDPEKAVSFLRYLRILLFVDKKNITEWKVIEKAAKIAGLDIQQLETDINNGKAEELFLADLKLARNMGLRGFPSIFIRTSNGAEEFVYGSRPYEEYEKRILKLKPEARKINYEKSLENLFANFSSLTVKEFSVLAEIDMMKAYKVLENTADIPKIVSKNGTVYLNEEL</sequence>
<organism evidence="1 2">
    <name type="scientific">Gramella jeungdoensis</name>
    <dbReference type="NCBI Taxonomy" id="708091"/>
    <lineage>
        <taxon>Bacteria</taxon>
        <taxon>Pseudomonadati</taxon>
        <taxon>Bacteroidota</taxon>
        <taxon>Flavobacteriia</taxon>
        <taxon>Flavobacteriales</taxon>
        <taxon>Flavobacteriaceae</taxon>
        <taxon>Christiangramia</taxon>
    </lineage>
</organism>